<dbReference type="AlphaFoldDB" id="A0A0E9PUY6"/>
<protein>
    <submittedName>
        <fullName evidence="1">Uncharacterized protein</fullName>
    </submittedName>
</protein>
<reference evidence="1" key="1">
    <citation type="submission" date="2014-11" db="EMBL/GenBank/DDBJ databases">
        <authorList>
            <person name="Amaro Gonzalez C."/>
        </authorList>
    </citation>
    <scope>NUCLEOTIDE SEQUENCE</scope>
</reference>
<name>A0A0E9PUY6_ANGAN</name>
<organism evidence="1">
    <name type="scientific">Anguilla anguilla</name>
    <name type="common">European freshwater eel</name>
    <name type="synonym">Muraena anguilla</name>
    <dbReference type="NCBI Taxonomy" id="7936"/>
    <lineage>
        <taxon>Eukaryota</taxon>
        <taxon>Metazoa</taxon>
        <taxon>Chordata</taxon>
        <taxon>Craniata</taxon>
        <taxon>Vertebrata</taxon>
        <taxon>Euteleostomi</taxon>
        <taxon>Actinopterygii</taxon>
        <taxon>Neopterygii</taxon>
        <taxon>Teleostei</taxon>
        <taxon>Anguilliformes</taxon>
        <taxon>Anguillidae</taxon>
        <taxon>Anguilla</taxon>
    </lineage>
</organism>
<dbReference type="EMBL" id="GBXM01100475">
    <property type="protein sequence ID" value="JAH08102.1"/>
    <property type="molecule type" value="Transcribed_RNA"/>
</dbReference>
<reference evidence="1" key="2">
    <citation type="journal article" date="2015" name="Fish Shellfish Immunol.">
        <title>Early steps in the European eel (Anguilla anguilla)-Vibrio vulnificus interaction in the gills: Role of the RtxA13 toxin.</title>
        <authorList>
            <person name="Callol A."/>
            <person name="Pajuelo D."/>
            <person name="Ebbesson L."/>
            <person name="Teles M."/>
            <person name="MacKenzie S."/>
            <person name="Amaro C."/>
        </authorList>
    </citation>
    <scope>NUCLEOTIDE SEQUENCE</scope>
</reference>
<accession>A0A0E9PUY6</accession>
<sequence length="20" mass="2351">MSLHFIRHTKCEFSVLCISV</sequence>
<evidence type="ECO:0000313" key="1">
    <source>
        <dbReference type="EMBL" id="JAH08102.1"/>
    </source>
</evidence>
<proteinExistence type="predicted"/>